<proteinExistence type="predicted"/>
<evidence type="ECO:0000256" key="1">
    <source>
        <dbReference type="SAM" id="MobiDB-lite"/>
    </source>
</evidence>
<organism evidence="3 4">
    <name type="scientific">Candidatus Niyogibacteria bacterium RIFCSPLOWO2_01_FULL_45_48</name>
    <dbReference type="NCBI Taxonomy" id="1801724"/>
    <lineage>
        <taxon>Bacteria</taxon>
        <taxon>Candidatus Niyogiibacteriota</taxon>
    </lineage>
</organism>
<reference evidence="3 4" key="1">
    <citation type="journal article" date="2016" name="Nat. Commun.">
        <title>Thousands of microbial genomes shed light on interconnected biogeochemical processes in an aquifer system.</title>
        <authorList>
            <person name="Anantharaman K."/>
            <person name="Brown C.T."/>
            <person name="Hug L.A."/>
            <person name="Sharon I."/>
            <person name="Castelle C.J."/>
            <person name="Probst A.J."/>
            <person name="Thomas B.C."/>
            <person name="Singh A."/>
            <person name="Wilkins M.J."/>
            <person name="Karaoz U."/>
            <person name="Brodie E.L."/>
            <person name="Williams K.H."/>
            <person name="Hubbard S.S."/>
            <person name="Banfield J.F."/>
        </authorList>
    </citation>
    <scope>NUCLEOTIDE SEQUENCE [LARGE SCALE GENOMIC DNA]</scope>
</reference>
<evidence type="ECO:0008006" key="5">
    <source>
        <dbReference type="Google" id="ProtNLM"/>
    </source>
</evidence>
<keyword evidence="2" id="KW-0472">Membrane</keyword>
<dbReference type="EMBL" id="MHMQ01000024">
    <property type="protein sequence ID" value="OGZ30259.1"/>
    <property type="molecule type" value="Genomic_DNA"/>
</dbReference>
<comment type="caution">
    <text evidence="3">The sequence shown here is derived from an EMBL/GenBank/DDBJ whole genome shotgun (WGS) entry which is preliminary data.</text>
</comment>
<feature type="region of interest" description="Disordered" evidence="1">
    <location>
        <begin position="38"/>
        <end position="57"/>
    </location>
</feature>
<feature type="compositionally biased region" description="Polar residues" evidence="1">
    <location>
        <begin position="39"/>
        <end position="52"/>
    </location>
</feature>
<dbReference type="Proteomes" id="UP000177486">
    <property type="component" value="Unassembled WGS sequence"/>
</dbReference>
<evidence type="ECO:0000256" key="2">
    <source>
        <dbReference type="SAM" id="Phobius"/>
    </source>
</evidence>
<dbReference type="AlphaFoldDB" id="A0A1G2EWS9"/>
<evidence type="ECO:0000313" key="3">
    <source>
        <dbReference type="EMBL" id="OGZ30259.1"/>
    </source>
</evidence>
<name>A0A1G2EWS9_9BACT</name>
<gene>
    <name evidence="3" type="ORF">A2931_04580</name>
</gene>
<keyword evidence="2" id="KW-1133">Transmembrane helix</keyword>
<accession>A0A1G2EWS9</accession>
<protein>
    <recommendedName>
        <fullName evidence="5">LTD domain-containing protein</fullName>
    </recommendedName>
</protein>
<feature type="transmembrane region" description="Helical" evidence="2">
    <location>
        <begin position="7"/>
        <end position="28"/>
    </location>
</feature>
<keyword evidence="2" id="KW-0812">Transmembrane</keyword>
<sequence length="273" mass="30677">MANVINVIFVILVIILIAFFLFSGGSLINQIGLQPPEARQNNPSDGNGASEPSSEKNAVKTVRIYTANYRAEKQDEEYIEISADYSNTEPVNISGWRLENRDKDYFIIPKGASLPYTAQVNIQGDIKLSPGEKAIIITGKSPFNTSFRPNICAGYFNRLYEFKPRLPEDCPDPDKEAGVSAQNNACFSYLKTLSKCQTPNLSSAPSDVNFACREFVEQRLNYAGCVEAHKNEAEFFSKEWRVYLEQNEEAWSNVRETIKLFDQNSNLIAETSI</sequence>
<evidence type="ECO:0000313" key="4">
    <source>
        <dbReference type="Proteomes" id="UP000177486"/>
    </source>
</evidence>